<feature type="compositionally biased region" description="Basic and acidic residues" evidence="1">
    <location>
        <begin position="123"/>
        <end position="135"/>
    </location>
</feature>
<evidence type="ECO:0000313" key="2">
    <source>
        <dbReference type="EMBL" id="KKK83892.1"/>
    </source>
</evidence>
<dbReference type="EMBL" id="LAZR01052020">
    <property type="protein sequence ID" value="KKK83892.1"/>
    <property type="molecule type" value="Genomic_DNA"/>
</dbReference>
<organism evidence="2">
    <name type="scientific">marine sediment metagenome</name>
    <dbReference type="NCBI Taxonomy" id="412755"/>
    <lineage>
        <taxon>unclassified sequences</taxon>
        <taxon>metagenomes</taxon>
        <taxon>ecological metagenomes</taxon>
    </lineage>
</organism>
<feature type="region of interest" description="Disordered" evidence="1">
    <location>
        <begin position="102"/>
        <end position="135"/>
    </location>
</feature>
<sequence length="135" mass="15245">MKWFRFYSEALHDPKVRRLPGGLFKDWVLILCIANEGKPRGVLPSVADIAYHFSRSPAKVETLLADLQGRGLLDDVDGNLAPHNWDQRQFLSDDVAARVRKHRNGVTGNVTKPLRVTPPDTETEQRQKTETEADA</sequence>
<reference evidence="2" key="1">
    <citation type="journal article" date="2015" name="Nature">
        <title>Complex archaea that bridge the gap between prokaryotes and eukaryotes.</title>
        <authorList>
            <person name="Spang A."/>
            <person name="Saw J.H."/>
            <person name="Jorgensen S.L."/>
            <person name="Zaremba-Niedzwiedzka K."/>
            <person name="Martijn J."/>
            <person name="Lind A.E."/>
            <person name="van Eijk R."/>
            <person name="Schleper C."/>
            <person name="Guy L."/>
            <person name="Ettema T.J."/>
        </authorList>
    </citation>
    <scope>NUCLEOTIDE SEQUENCE</scope>
</reference>
<evidence type="ECO:0000256" key="1">
    <source>
        <dbReference type="SAM" id="MobiDB-lite"/>
    </source>
</evidence>
<gene>
    <name evidence="2" type="ORF">LCGC14_2788830</name>
</gene>
<comment type="caution">
    <text evidence="2">The sequence shown here is derived from an EMBL/GenBank/DDBJ whole genome shotgun (WGS) entry which is preliminary data.</text>
</comment>
<accession>A0A0F8YR81</accession>
<evidence type="ECO:0008006" key="3">
    <source>
        <dbReference type="Google" id="ProtNLM"/>
    </source>
</evidence>
<protein>
    <recommendedName>
        <fullName evidence="3">Phage replisome organiser N-terminal domain-containing protein</fullName>
    </recommendedName>
</protein>
<name>A0A0F8YR81_9ZZZZ</name>
<dbReference type="AlphaFoldDB" id="A0A0F8YR81"/>
<proteinExistence type="predicted"/>